<accession>A0A0U5FCC1</accession>
<dbReference type="Gene3D" id="3.30.160.250">
    <property type="match status" value="1"/>
</dbReference>
<reference evidence="1" key="1">
    <citation type="submission" date="2015-10" db="EMBL/GenBank/DDBJ databases">
        <authorList>
            <person name="Gilbert D.G."/>
        </authorList>
    </citation>
    <scope>NUCLEOTIDE SEQUENCE</scope>
    <source>
        <strain evidence="1">Lp167-67</strain>
    </source>
</reference>
<proteinExistence type="predicted"/>
<dbReference type="InterPro" id="IPR035069">
    <property type="entry name" value="TTHA1013/TTHA0281-like"/>
</dbReference>
<sequence>MDEIKVFPIIITKDEENTDYPYFVEIPDIDGMTEGKSIADAMEMAKDYIGTYSLEDKLPESNTKLPKAKDDATVTLVTVNVSEYKRKHDNKVIKKTITIPNYLNELGKENGVNFSELMTIALKEKLSV</sequence>
<gene>
    <name evidence="1" type="ORF">LRLP16767_LRLP167_00176</name>
</gene>
<dbReference type="RefSeq" id="WP_339111654.1">
    <property type="nucleotide sequence ID" value="NZ_CP101451.1"/>
</dbReference>
<dbReference type="EMBL" id="LN887698">
    <property type="protein sequence ID" value="CUR41859.1"/>
    <property type="molecule type" value="Genomic_DNA"/>
</dbReference>
<organism evidence="1">
    <name type="scientific">Limosilactobacillus reuteri</name>
    <name type="common">Lactobacillus reuteri</name>
    <dbReference type="NCBI Taxonomy" id="1598"/>
    <lineage>
        <taxon>Bacteria</taxon>
        <taxon>Bacillati</taxon>
        <taxon>Bacillota</taxon>
        <taxon>Bacilli</taxon>
        <taxon>Lactobacillales</taxon>
        <taxon>Lactobacillaceae</taxon>
        <taxon>Limosilactobacillus</taxon>
    </lineage>
</organism>
<evidence type="ECO:0000313" key="1">
    <source>
        <dbReference type="EMBL" id="CUR41859.1"/>
    </source>
</evidence>
<dbReference type="AlphaFoldDB" id="A0A0U5FCC1"/>
<name>A0A0U5FCC1_LIMRT</name>
<protein>
    <submittedName>
        <fullName evidence="1">Phage-related protein</fullName>
    </submittedName>
</protein>
<dbReference type="SUPFAM" id="SSF143100">
    <property type="entry name" value="TTHA1013/TTHA0281-like"/>
    <property type="match status" value="1"/>
</dbReference>